<keyword evidence="1" id="KW-1133">Transmembrane helix</keyword>
<dbReference type="Proteomes" id="UP001209654">
    <property type="component" value="Unassembled WGS sequence"/>
</dbReference>
<evidence type="ECO:0000313" key="2">
    <source>
        <dbReference type="EMBL" id="GLB68733.1"/>
    </source>
</evidence>
<name>A0ABQ5MXQ1_9MICC</name>
<dbReference type="EMBL" id="BRVS01000022">
    <property type="protein sequence ID" value="GLB68733.1"/>
    <property type="molecule type" value="Genomic_DNA"/>
</dbReference>
<proteinExistence type="predicted"/>
<evidence type="ECO:0000256" key="1">
    <source>
        <dbReference type="SAM" id="Phobius"/>
    </source>
</evidence>
<keyword evidence="1" id="KW-0812">Transmembrane</keyword>
<keyword evidence="3" id="KW-1185">Reference proteome</keyword>
<organism evidence="2 3">
    <name type="scientific">Arthrobacter mangrovi</name>
    <dbReference type="NCBI Taxonomy" id="2966350"/>
    <lineage>
        <taxon>Bacteria</taxon>
        <taxon>Bacillati</taxon>
        <taxon>Actinomycetota</taxon>
        <taxon>Actinomycetes</taxon>
        <taxon>Micrococcales</taxon>
        <taxon>Micrococcaceae</taxon>
        <taxon>Arthrobacter</taxon>
    </lineage>
</organism>
<feature type="transmembrane region" description="Helical" evidence="1">
    <location>
        <begin position="97"/>
        <end position="120"/>
    </location>
</feature>
<dbReference type="RefSeq" id="WP_264796831.1">
    <property type="nucleotide sequence ID" value="NZ_BRVS01000022.1"/>
</dbReference>
<keyword evidence="1" id="KW-0472">Membrane</keyword>
<feature type="transmembrane region" description="Helical" evidence="1">
    <location>
        <begin position="40"/>
        <end position="60"/>
    </location>
</feature>
<sequence>MTVISKPRNTLLGAAGVAALTLSLIQFGQAFESFGRADHIGLVLAFCGAAGTAAAVRLLITGCFESRLFTAILALSALLGQILRVTMGWPGDPATGWTVYGVLAAVLSSAVLVLVTLAGYRSFINPDAGTMC</sequence>
<accession>A0ABQ5MXQ1</accession>
<protein>
    <submittedName>
        <fullName evidence="2">Uncharacterized protein</fullName>
    </submittedName>
</protein>
<feature type="transmembrane region" description="Helical" evidence="1">
    <location>
        <begin position="67"/>
        <end position="85"/>
    </location>
</feature>
<evidence type="ECO:0000313" key="3">
    <source>
        <dbReference type="Proteomes" id="UP001209654"/>
    </source>
</evidence>
<comment type="caution">
    <text evidence="2">The sequence shown here is derived from an EMBL/GenBank/DDBJ whole genome shotgun (WGS) entry which is preliminary data.</text>
</comment>
<gene>
    <name evidence="2" type="ORF">AHIS1636_31750</name>
</gene>
<reference evidence="2 3" key="1">
    <citation type="journal article" date="2023" name="Int. J. Syst. Evol. Microbiol.">
        <title>Arthrobacter mangrovi sp. nov., an actinobacterium isolated from the rhizosphere of a mangrove.</title>
        <authorList>
            <person name="Hamada M."/>
            <person name="Saitou S."/>
            <person name="Enomoto N."/>
            <person name="Nanri K."/>
            <person name="Hidaka K."/>
            <person name="Miura T."/>
            <person name="Tamura T."/>
        </authorList>
    </citation>
    <scope>NUCLEOTIDE SEQUENCE [LARGE SCALE GENOMIC DNA]</scope>
    <source>
        <strain evidence="2 3">NBRC 112813</strain>
    </source>
</reference>